<evidence type="ECO:0000313" key="3">
    <source>
        <dbReference type="Proteomes" id="UP000030745"/>
    </source>
</evidence>
<dbReference type="EMBL" id="KK583217">
    <property type="protein sequence ID" value="KDO27352.1"/>
    <property type="molecule type" value="Genomic_DNA"/>
</dbReference>
<dbReference type="Proteomes" id="UP000030745">
    <property type="component" value="Unassembled WGS sequence"/>
</dbReference>
<dbReference type="VEuPathDB" id="FungiDB:SPRG_06940"/>
<keyword evidence="3" id="KW-1185">Reference proteome</keyword>
<dbReference type="OrthoDB" id="70757at2759"/>
<name>A0A067CKP0_SAPPC</name>
<reference evidence="2 3" key="1">
    <citation type="journal article" date="2013" name="PLoS Genet.">
        <title>Distinctive expansion of potential virulence genes in the genome of the oomycete fish pathogen Saprolegnia parasitica.</title>
        <authorList>
            <person name="Jiang R.H."/>
            <person name="de Bruijn I."/>
            <person name="Haas B.J."/>
            <person name="Belmonte R."/>
            <person name="Lobach L."/>
            <person name="Christie J."/>
            <person name="van den Ackerveken G."/>
            <person name="Bottin A."/>
            <person name="Bulone V."/>
            <person name="Diaz-Moreno S.M."/>
            <person name="Dumas B."/>
            <person name="Fan L."/>
            <person name="Gaulin E."/>
            <person name="Govers F."/>
            <person name="Grenville-Briggs L.J."/>
            <person name="Horner N.R."/>
            <person name="Levin J.Z."/>
            <person name="Mammella M."/>
            <person name="Meijer H.J."/>
            <person name="Morris P."/>
            <person name="Nusbaum C."/>
            <person name="Oome S."/>
            <person name="Phillips A.J."/>
            <person name="van Rooyen D."/>
            <person name="Rzeszutek E."/>
            <person name="Saraiva M."/>
            <person name="Secombes C.J."/>
            <person name="Seidl M.F."/>
            <person name="Snel B."/>
            <person name="Stassen J.H."/>
            <person name="Sykes S."/>
            <person name="Tripathy S."/>
            <person name="van den Berg H."/>
            <person name="Vega-Arreguin J.C."/>
            <person name="Wawra S."/>
            <person name="Young S.K."/>
            <person name="Zeng Q."/>
            <person name="Dieguez-Uribeondo J."/>
            <person name="Russ C."/>
            <person name="Tyler B.M."/>
            <person name="van West P."/>
        </authorList>
    </citation>
    <scope>NUCLEOTIDE SEQUENCE [LARGE SCALE GENOMIC DNA]</scope>
    <source>
        <strain evidence="2 3">CBS 223.65</strain>
    </source>
</reference>
<dbReference type="OMA" id="WILAWET"/>
<feature type="compositionally biased region" description="Basic and acidic residues" evidence="1">
    <location>
        <begin position="190"/>
        <end position="203"/>
    </location>
</feature>
<evidence type="ECO:0000256" key="1">
    <source>
        <dbReference type="SAM" id="MobiDB-lite"/>
    </source>
</evidence>
<feature type="compositionally biased region" description="Low complexity" evidence="1">
    <location>
        <begin position="91"/>
        <end position="102"/>
    </location>
</feature>
<gene>
    <name evidence="2" type="ORF">SPRG_06940</name>
</gene>
<feature type="region of interest" description="Disordered" evidence="1">
    <location>
        <begin position="148"/>
        <end position="220"/>
    </location>
</feature>
<organism evidence="2 3">
    <name type="scientific">Saprolegnia parasitica (strain CBS 223.65)</name>
    <dbReference type="NCBI Taxonomy" id="695850"/>
    <lineage>
        <taxon>Eukaryota</taxon>
        <taxon>Sar</taxon>
        <taxon>Stramenopiles</taxon>
        <taxon>Oomycota</taxon>
        <taxon>Saprolegniomycetes</taxon>
        <taxon>Saprolegniales</taxon>
        <taxon>Saprolegniaceae</taxon>
        <taxon>Saprolegnia</taxon>
    </lineage>
</organism>
<proteinExistence type="predicted"/>
<dbReference type="RefSeq" id="XP_012201796.1">
    <property type="nucleotide sequence ID" value="XM_012346406.1"/>
</dbReference>
<dbReference type="AlphaFoldDB" id="A0A067CKP0"/>
<protein>
    <submittedName>
        <fullName evidence="2">Uncharacterized protein</fullName>
    </submittedName>
</protein>
<feature type="compositionally biased region" description="Low complexity" evidence="1">
    <location>
        <begin position="204"/>
        <end position="216"/>
    </location>
</feature>
<evidence type="ECO:0000313" key="2">
    <source>
        <dbReference type="EMBL" id="KDO27352.1"/>
    </source>
</evidence>
<dbReference type="KEGG" id="spar:SPRG_06940"/>
<feature type="compositionally biased region" description="Basic and acidic residues" evidence="1">
    <location>
        <begin position="115"/>
        <end position="125"/>
    </location>
</feature>
<sequence length="318" mass="36520">MAAKVPALVIDARQEWMDLSLADDEMDSEEQMRNWEWFQVQHPGYRSPETKRRPSPANPPPTKVKPGKLSEEDVLKQMLKEHNDKVKHARSSASSSSSSLDGRSSKRHSSQMARRPVEHSSIPEHDEVECAWTPASAMASVAAPAYAISDSTSQAKRRKPSTSPPSSPRTNTLTRSVSDASSAKRPQRIRQHDAVDKAKEPRRASSMTTTASSQRQLEQDERELQELFKQHNRKLHKTKPSTHPHQKLVQLFEKVENIKYYELGPRERERCQDIIHSWILAWETKTKREYYDLSVPERDVAHHEMHMMVLQRKPSLPT</sequence>
<feature type="compositionally biased region" description="Basic and acidic residues" evidence="1">
    <location>
        <begin position="68"/>
        <end position="86"/>
    </location>
</feature>
<accession>A0A067CKP0</accession>
<feature type="region of interest" description="Disordered" evidence="1">
    <location>
        <begin position="44"/>
        <end position="129"/>
    </location>
</feature>
<dbReference type="GeneID" id="24129254"/>